<evidence type="ECO:0000313" key="1">
    <source>
        <dbReference type="EMBL" id="KFD64348.1"/>
    </source>
</evidence>
<dbReference type="Proteomes" id="UP000030758">
    <property type="component" value="Unassembled WGS sequence"/>
</dbReference>
<name>A0A085N4F2_9BILA</name>
<proteinExistence type="predicted"/>
<sequence>MNARNKRTSHRNPRSRWNGLLVLNFHMRFLEQELRLLRWFTLTASVTFRHGFIFTAGVGFSGGGNLGGQILWKDRTKIRRNKEVFEYFDI</sequence>
<accession>A0A085N4F2</accession>
<organism evidence="1">
    <name type="scientific">Trichuris suis</name>
    <name type="common">pig whipworm</name>
    <dbReference type="NCBI Taxonomy" id="68888"/>
    <lineage>
        <taxon>Eukaryota</taxon>
        <taxon>Metazoa</taxon>
        <taxon>Ecdysozoa</taxon>
        <taxon>Nematoda</taxon>
        <taxon>Enoplea</taxon>
        <taxon>Dorylaimia</taxon>
        <taxon>Trichinellida</taxon>
        <taxon>Trichuridae</taxon>
        <taxon>Trichuris</taxon>
    </lineage>
</organism>
<dbReference type="EMBL" id="KL367557">
    <property type="protein sequence ID" value="KFD64348.1"/>
    <property type="molecule type" value="Genomic_DNA"/>
</dbReference>
<gene>
    <name evidence="1" type="ORF">M514_23516</name>
</gene>
<protein>
    <submittedName>
        <fullName evidence="1">Uncharacterized protein</fullName>
    </submittedName>
</protein>
<dbReference type="AlphaFoldDB" id="A0A085N4F2"/>
<reference evidence="1" key="1">
    <citation type="journal article" date="2014" name="Nat. Genet.">
        <title>Genome and transcriptome of the porcine whipworm Trichuris suis.</title>
        <authorList>
            <person name="Jex A.R."/>
            <person name="Nejsum P."/>
            <person name="Schwarz E.M."/>
            <person name="Hu L."/>
            <person name="Young N.D."/>
            <person name="Hall R.S."/>
            <person name="Korhonen P.K."/>
            <person name="Liao S."/>
            <person name="Thamsborg S."/>
            <person name="Xia J."/>
            <person name="Xu P."/>
            <person name="Wang S."/>
            <person name="Scheerlinck J.P."/>
            <person name="Hofmann A."/>
            <person name="Sternberg P.W."/>
            <person name="Wang J."/>
            <person name="Gasser R.B."/>
        </authorList>
    </citation>
    <scope>NUCLEOTIDE SEQUENCE [LARGE SCALE GENOMIC DNA]</scope>
    <source>
        <strain evidence="1">DCEP-RM93F</strain>
    </source>
</reference>